<sequence>MKEYNLDVPASCPFHVRRLNESIYVFREHDNYGQFPNIYAKICSISGTNGSPTSVIVLSDAGCATSIKNPEYDLDTSKDPEIKTPKYWNIYTVLKHTINPTGQIPYLVITTHCHFDHILGIGLLPPIDSDPQHLPIDQRKGPRTTVLSSAHSTNHINPWNRICCHSLAKKFKADDCPYYSIGIWATDYQDVIYSPPATPPDFTITKTGPKIPTGITIIHTPGHTPDSLTWYDRDSHLICVGDSFYETSSTDTQECEVEKSERVPILFEERSHLRTWWESLNKVLVFVKAENTRLASQHTASTPAPCVAIAASHVTTTSPDAVAFLVSVREFMVRILRSEVPATPLDRDRLPFKDVMAYDDGVEAGCSKDFEWIVWAPKRIIEEGIKELVGEY</sequence>
<dbReference type="InterPro" id="IPR036866">
    <property type="entry name" value="RibonucZ/Hydroxyglut_hydro"/>
</dbReference>
<dbReference type="AlphaFoldDB" id="A0A9W9FY81"/>
<proteinExistence type="predicted"/>
<dbReference type="Proteomes" id="UP001149165">
    <property type="component" value="Unassembled WGS sequence"/>
</dbReference>
<evidence type="ECO:0000313" key="3">
    <source>
        <dbReference type="Proteomes" id="UP001149165"/>
    </source>
</evidence>
<dbReference type="Pfam" id="PF00753">
    <property type="entry name" value="Lactamase_B"/>
    <property type="match status" value="1"/>
</dbReference>
<dbReference type="PANTHER" id="PTHR42951">
    <property type="entry name" value="METALLO-BETA-LACTAMASE DOMAIN-CONTAINING"/>
    <property type="match status" value="1"/>
</dbReference>
<keyword evidence="3" id="KW-1185">Reference proteome</keyword>
<dbReference type="SMART" id="SM00849">
    <property type="entry name" value="Lactamase_B"/>
    <property type="match status" value="1"/>
</dbReference>
<organism evidence="2 3">
    <name type="scientific">Penicillium angulare</name>
    <dbReference type="NCBI Taxonomy" id="116970"/>
    <lineage>
        <taxon>Eukaryota</taxon>
        <taxon>Fungi</taxon>
        <taxon>Dikarya</taxon>
        <taxon>Ascomycota</taxon>
        <taxon>Pezizomycotina</taxon>
        <taxon>Eurotiomycetes</taxon>
        <taxon>Eurotiomycetidae</taxon>
        <taxon>Eurotiales</taxon>
        <taxon>Aspergillaceae</taxon>
        <taxon>Penicillium</taxon>
    </lineage>
</organism>
<dbReference type="OrthoDB" id="3341310at2759"/>
<dbReference type="InterPro" id="IPR001279">
    <property type="entry name" value="Metallo-B-lactamas"/>
</dbReference>
<protein>
    <recommendedName>
        <fullName evidence="1">Metallo-beta-lactamase domain-containing protein</fullName>
    </recommendedName>
</protein>
<dbReference type="Gene3D" id="3.60.15.10">
    <property type="entry name" value="Ribonuclease Z/Hydroxyacylglutathione hydrolase-like"/>
    <property type="match status" value="1"/>
</dbReference>
<evidence type="ECO:0000259" key="1">
    <source>
        <dbReference type="SMART" id="SM00849"/>
    </source>
</evidence>
<dbReference type="EMBL" id="JAPQKH010000003">
    <property type="protein sequence ID" value="KAJ5108701.1"/>
    <property type="molecule type" value="Genomic_DNA"/>
</dbReference>
<name>A0A9W9FY81_9EURO</name>
<gene>
    <name evidence="2" type="ORF">N7456_005376</name>
</gene>
<reference evidence="2" key="1">
    <citation type="submission" date="2022-11" db="EMBL/GenBank/DDBJ databases">
        <authorList>
            <person name="Petersen C."/>
        </authorList>
    </citation>
    <scope>NUCLEOTIDE SEQUENCE</scope>
    <source>
        <strain evidence="2">IBT 30069</strain>
    </source>
</reference>
<dbReference type="SUPFAM" id="SSF56281">
    <property type="entry name" value="Metallo-hydrolase/oxidoreductase"/>
    <property type="match status" value="1"/>
</dbReference>
<comment type="caution">
    <text evidence="2">The sequence shown here is derived from an EMBL/GenBank/DDBJ whole genome shotgun (WGS) entry which is preliminary data.</text>
</comment>
<feature type="domain" description="Metallo-beta-lactamase" evidence="1">
    <location>
        <begin position="51"/>
        <end position="298"/>
    </location>
</feature>
<evidence type="ECO:0000313" key="2">
    <source>
        <dbReference type="EMBL" id="KAJ5108701.1"/>
    </source>
</evidence>
<accession>A0A9W9FY81</accession>
<dbReference type="CDD" id="cd06262">
    <property type="entry name" value="metallo-hydrolase-like_MBL-fold"/>
    <property type="match status" value="1"/>
</dbReference>
<dbReference type="InterPro" id="IPR050855">
    <property type="entry name" value="NDM-1-like"/>
</dbReference>
<reference evidence="2" key="2">
    <citation type="journal article" date="2023" name="IMA Fungus">
        <title>Comparative genomic study of the Penicillium genus elucidates a diverse pangenome and 15 lateral gene transfer events.</title>
        <authorList>
            <person name="Petersen C."/>
            <person name="Sorensen T."/>
            <person name="Nielsen M.R."/>
            <person name="Sondergaard T.E."/>
            <person name="Sorensen J.L."/>
            <person name="Fitzpatrick D.A."/>
            <person name="Frisvad J.C."/>
            <person name="Nielsen K.L."/>
        </authorList>
    </citation>
    <scope>NUCLEOTIDE SEQUENCE</scope>
    <source>
        <strain evidence="2">IBT 30069</strain>
    </source>
</reference>